<sequence length="240" mass="27867">MSESSKTVVEHCPYCRQERHVIEIAQDSYSDSSDPEYAFTNEAHFLKCNTCRGYYLKVGHSNEHDFDHDVLPDGSWEMIYPFRYSFVPGEALRPYPVWIERLRVEERIFHEDLLDIYKALDAELFRLAAMGIRSLFEKVAHQIGISRDKNFQEILSELQKKEIITAEDKSALEVLLEGGHAATHRDWSPDISDLVVLLDIFEEFIYSSFFKSADNAEKLSQRKALKAKLPPHPRSNKKLQ</sequence>
<protein>
    <recommendedName>
        <fullName evidence="1">DUF4145 domain-containing protein</fullName>
    </recommendedName>
</protein>
<dbReference type="InterPro" id="IPR025285">
    <property type="entry name" value="DUF4145"/>
</dbReference>
<name>A0A1L3JDC2_9SPHN</name>
<dbReference type="RefSeq" id="WP_072559792.1">
    <property type="nucleotide sequence ID" value="NZ_CP018154.1"/>
</dbReference>
<gene>
    <name evidence="2" type="ORF">LPB140_10470</name>
</gene>
<feature type="domain" description="DUF4145" evidence="1">
    <location>
        <begin position="116"/>
        <end position="202"/>
    </location>
</feature>
<accession>A0A1L3JDC2</accession>
<dbReference type="Pfam" id="PF13643">
    <property type="entry name" value="DUF4145"/>
    <property type="match status" value="1"/>
</dbReference>
<evidence type="ECO:0000259" key="1">
    <source>
        <dbReference type="Pfam" id="PF13643"/>
    </source>
</evidence>
<keyword evidence="3" id="KW-1185">Reference proteome</keyword>
<dbReference type="OrthoDB" id="7851676at2"/>
<evidence type="ECO:0000313" key="2">
    <source>
        <dbReference type="EMBL" id="APG63141.1"/>
    </source>
</evidence>
<proteinExistence type="predicted"/>
<dbReference type="STRING" id="1913578.LPB140_10470"/>
<dbReference type="EMBL" id="CP018154">
    <property type="protein sequence ID" value="APG63141.1"/>
    <property type="molecule type" value="Genomic_DNA"/>
</dbReference>
<evidence type="ECO:0000313" key="3">
    <source>
        <dbReference type="Proteomes" id="UP000242561"/>
    </source>
</evidence>
<dbReference type="Proteomes" id="UP000242561">
    <property type="component" value="Chromosome"/>
</dbReference>
<dbReference type="AlphaFoldDB" id="A0A1L3JDC2"/>
<dbReference type="KEGG" id="sphl:LPB140_10470"/>
<organism evidence="2 3">
    <name type="scientific">Sphingorhabdus lutea</name>
    <dbReference type="NCBI Taxonomy" id="1913578"/>
    <lineage>
        <taxon>Bacteria</taxon>
        <taxon>Pseudomonadati</taxon>
        <taxon>Pseudomonadota</taxon>
        <taxon>Alphaproteobacteria</taxon>
        <taxon>Sphingomonadales</taxon>
        <taxon>Sphingomonadaceae</taxon>
        <taxon>Sphingorhabdus</taxon>
    </lineage>
</organism>
<reference evidence="2 3" key="1">
    <citation type="submission" date="2016-11" db="EMBL/GenBank/DDBJ databases">
        <title>Sphingorhabdus sp. LPB0140, isolated from marine environment.</title>
        <authorList>
            <person name="Kim E."/>
            <person name="Yi H."/>
        </authorList>
    </citation>
    <scope>NUCLEOTIDE SEQUENCE [LARGE SCALE GENOMIC DNA]</scope>
    <source>
        <strain evidence="2 3">LPB0140</strain>
    </source>
</reference>